<gene>
    <name evidence="1" type="ORF">CFOLD11_26070</name>
</gene>
<evidence type="ECO:0000313" key="2">
    <source>
        <dbReference type="Proteomes" id="UP001057868"/>
    </source>
</evidence>
<sequence>MERVVSFISALSIVFNMSTSRISNYKQPRIIDAFILAYDEMYKGDKVLSRGKYLVLDMESLYFTDTTYEEREKAIQYFNKKYNKTVLNASLFKLQQIGLANNMGSLKIDGNLLMFTSIEPDGDGGTVVKGYNWVSPVGASEFRIILKIIDGQWKVVESKLLGVA</sequence>
<proteinExistence type="predicted"/>
<protein>
    <submittedName>
        <fullName evidence="1">Uncharacterized protein</fullName>
    </submittedName>
</protein>
<evidence type="ECO:0000313" key="1">
    <source>
        <dbReference type="EMBL" id="GKU25781.1"/>
    </source>
</evidence>
<keyword evidence="2" id="KW-1185">Reference proteome</keyword>
<dbReference type="RefSeq" id="WP_261852720.1">
    <property type="nucleotide sequence ID" value="NZ_BQXY01000003.1"/>
</dbReference>
<name>A0A9W5Y368_9CLOT</name>
<accession>A0A9W5Y368</accession>
<reference evidence="1" key="1">
    <citation type="journal article" date="2023" name="Int. J. Syst. Evol. Microbiol.">
        <title>&lt;i&gt;Clostridium folliculivorans&lt;/i&gt; sp. nov., isolated from soil samples of an organic paddy in Japan.</title>
        <authorList>
            <person name="Tazawa J."/>
            <person name="Kobayashi H."/>
            <person name="Tanizawa Y."/>
            <person name="Uchino A."/>
            <person name="Tanaka F."/>
            <person name="Urashima Y."/>
            <person name="Miura S."/>
            <person name="Sakamoto M."/>
            <person name="Ohkuma M."/>
            <person name="Tohno M."/>
        </authorList>
    </citation>
    <scope>NUCLEOTIDE SEQUENCE</scope>
    <source>
        <strain evidence="1">D1-1</strain>
    </source>
</reference>
<dbReference type="EMBL" id="BQXY01000003">
    <property type="protein sequence ID" value="GKU25781.1"/>
    <property type="molecule type" value="Genomic_DNA"/>
</dbReference>
<comment type="caution">
    <text evidence="1">The sequence shown here is derived from an EMBL/GenBank/DDBJ whole genome shotgun (WGS) entry which is preliminary data.</text>
</comment>
<organism evidence="1 2">
    <name type="scientific">Clostridium folliculivorans</name>
    <dbReference type="NCBI Taxonomy" id="2886038"/>
    <lineage>
        <taxon>Bacteria</taxon>
        <taxon>Bacillati</taxon>
        <taxon>Bacillota</taxon>
        <taxon>Clostridia</taxon>
        <taxon>Eubacteriales</taxon>
        <taxon>Clostridiaceae</taxon>
        <taxon>Clostridium</taxon>
    </lineage>
</organism>
<dbReference type="Proteomes" id="UP001057868">
    <property type="component" value="Unassembled WGS sequence"/>
</dbReference>
<dbReference type="AlphaFoldDB" id="A0A9W5Y368"/>